<sequence length="449" mass="47898">MDNWSILLTFAFAKVRVGRTVEEGVAEESLRESRSQSIFNMFSKTAVALALVAVALAAPSQPSYDYSPPATYDTVVALALVAVTLAAPSQPSYGYAPPATYDTVVALALVAVTLGAPSQPSYGYAPPATYDVRKLLVTGKGRLEEGKEGRRGVSLSVTEYKPTARCSEYHTRSTFTIMFTKTVVALALVAVTLAAPSQPSYGYAPPATYDDHRTSVREQGYQAWAYTFLSPQRPRPSFGNYIKLLHGGLVTIYLQVPHNDRKGELWHLTAVVLAFVAVAVAAPSQPAYGYAPEPAYETVVVLALVAIAAAAPSQPAYGYTPEPKYETAVVLALVAVAVATPSQPTYGYTPEPTYETAVVLALVAVAVATPSQPTYGYTPEPTYEPVLLTSLLPLTNLPPTSLLLLTSLLPLNLPLPTNKPAPAYEPAPAYKPQACSRLRTCPCLQACSC</sequence>
<gene>
    <name evidence="1" type="ORF">C7M84_018037</name>
</gene>
<dbReference type="STRING" id="6689.A0A3R7PZ32"/>
<name>A0A3R7PZ32_PENVA</name>
<dbReference type="EMBL" id="QCYY01003336">
    <property type="protein sequence ID" value="ROT64042.1"/>
    <property type="molecule type" value="Genomic_DNA"/>
</dbReference>
<protein>
    <submittedName>
        <fullName evidence="1">Uncharacterized protein</fullName>
    </submittedName>
</protein>
<organism evidence="1 2">
    <name type="scientific">Penaeus vannamei</name>
    <name type="common">Whiteleg shrimp</name>
    <name type="synonym">Litopenaeus vannamei</name>
    <dbReference type="NCBI Taxonomy" id="6689"/>
    <lineage>
        <taxon>Eukaryota</taxon>
        <taxon>Metazoa</taxon>
        <taxon>Ecdysozoa</taxon>
        <taxon>Arthropoda</taxon>
        <taxon>Crustacea</taxon>
        <taxon>Multicrustacea</taxon>
        <taxon>Malacostraca</taxon>
        <taxon>Eumalacostraca</taxon>
        <taxon>Eucarida</taxon>
        <taxon>Decapoda</taxon>
        <taxon>Dendrobranchiata</taxon>
        <taxon>Penaeoidea</taxon>
        <taxon>Penaeidae</taxon>
        <taxon>Penaeus</taxon>
    </lineage>
</organism>
<accession>A0A3R7PZ32</accession>
<evidence type="ECO:0000313" key="1">
    <source>
        <dbReference type="EMBL" id="ROT64042.1"/>
    </source>
</evidence>
<dbReference type="Proteomes" id="UP000283509">
    <property type="component" value="Unassembled WGS sequence"/>
</dbReference>
<proteinExistence type="predicted"/>
<reference evidence="1 2" key="1">
    <citation type="submission" date="2018-04" db="EMBL/GenBank/DDBJ databases">
        <authorList>
            <person name="Zhang X."/>
            <person name="Yuan J."/>
            <person name="Li F."/>
            <person name="Xiang J."/>
        </authorList>
    </citation>
    <scope>NUCLEOTIDE SEQUENCE [LARGE SCALE GENOMIC DNA]</scope>
    <source>
        <tissue evidence="1">Muscle</tissue>
    </source>
</reference>
<evidence type="ECO:0000313" key="2">
    <source>
        <dbReference type="Proteomes" id="UP000283509"/>
    </source>
</evidence>
<reference evidence="1 2" key="2">
    <citation type="submission" date="2019-01" db="EMBL/GenBank/DDBJ databases">
        <title>The decoding of complex shrimp genome reveals the adaptation for benthos swimmer, frequently molting mechanism and breeding impact on genome.</title>
        <authorList>
            <person name="Sun Y."/>
            <person name="Gao Y."/>
            <person name="Yu Y."/>
        </authorList>
    </citation>
    <scope>NUCLEOTIDE SEQUENCE [LARGE SCALE GENOMIC DNA]</scope>
    <source>
        <tissue evidence="1">Muscle</tissue>
    </source>
</reference>
<comment type="caution">
    <text evidence="1">The sequence shown here is derived from an EMBL/GenBank/DDBJ whole genome shotgun (WGS) entry which is preliminary data.</text>
</comment>
<keyword evidence="2" id="KW-1185">Reference proteome</keyword>
<dbReference type="AlphaFoldDB" id="A0A3R7PZ32"/>